<evidence type="ECO:0000256" key="1">
    <source>
        <dbReference type="SAM" id="Phobius"/>
    </source>
</evidence>
<sequence length="72" mass="7650">MRTLSLVLGVLALLLLFPALFPLLGWLNWLVFPLALLAAGLGALSGEDRAFKLGILVMVVSALRLFLGGGFL</sequence>
<dbReference type="EMBL" id="JBHLTW010000045">
    <property type="protein sequence ID" value="MFC0596588.1"/>
    <property type="molecule type" value="Genomic_DNA"/>
</dbReference>
<evidence type="ECO:0000313" key="2">
    <source>
        <dbReference type="EMBL" id="MFC0596588.1"/>
    </source>
</evidence>
<name>A0ABV6Q5P9_9DEIN</name>
<accession>A0ABV6Q5P9</accession>
<dbReference type="Proteomes" id="UP001589830">
    <property type="component" value="Unassembled WGS sequence"/>
</dbReference>
<keyword evidence="1" id="KW-1133">Transmembrane helix</keyword>
<protein>
    <submittedName>
        <fullName evidence="2">Uncharacterized protein</fullName>
    </submittedName>
</protein>
<dbReference type="RefSeq" id="WP_188846019.1">
    <property type="nucleotide sequence ID" value="NZ_BMPJ01000004.1"/>
</dbReference>
<comment type="caution">
    <text evidence="2">The sequence shown here is derived from an EMBL/GenBank/DDBJ whole genome shotgun (WGS) entry which is preliminary data.</text>
</comment>
<gene>
    <name evidence="2" type="ORF">ACFFFP_10515</name>
</gene>
<organism evidence="2 3">
    <name type="scientific">Thermus composti</name>
    <dbReference type="NCBI Taxonomy" id="532059"/>
    <lineage>
        <taxon>Bacteria</taxon>
        <taxon>Thermotogati</taxon>
        <taxon>Deinococcota</taxon>
        <taxon>Deinococci</taxon>
        <taxon>Thermales</taxon>
        <taxon>Thermaceae</taxon>
        <taxon>Thermus</taxon>
    </lineage>
</organism>
<keyword evidence="1" id="KW-0812">Transmembrane</keyword>
<keyword evidence="1" id="KW-0472">Membrane</keyword>
<reference evidence="2 3" key="1">
    <citation type="submission" date="2024-09" db="EMBL/GenBank/DDBJ databases">
        <authorList>
            <person name="Sun Q."/>
            <person name="Mori K."/>
        </authorList>
    </citation>
    <scope>NUCLEOTIDE SEQUENCE [LARGE SCALE GENOMIC DNA]</scope>
    <source>
        <strain evidence="2 3">NCAIM B.02340</strain>
    </source>
</reference>
<feature type="transmembrane region" description="Helical" evidence="1">
    <location>
        <begin position="53"/>
        <end position="71"/>
    </location>
</feature>
<proteinExistence type="predicted"/>
<evidence type="ECO:0000313" key="3">
    <source>
        <dbReference type="Proteomes" id="UP001589830"/>
    </source>
</evidence>
<keyword evidence="3" id="KW-1185">Reference proteome</keyword>